<dbReference type="Gene3D" id="1.10.150.20">
    <property type="entry name" value="5' to 3' exonuclease, C-terminal subdomain"/>
    <property type="match status" value="1"/>
</dbReference>
<dbReference type="Proteomes" id="UP001500503">
    <property type="component" value="Unassembled WGS sequence"/>
</dbReference>
<dbReference type="EMBL" id="BAABHF010000096">
    <property type="protein sequence ID" value="GAA4522811.1"/>
    <property type="molecule type" value="Genomic_DNA"/>
</dbReference>
<feature type="region of interest" description="Disordered" evidence="1">
    <location>
        <begin position="1"/>
        <end position="21"/>
    </location>
</feature>
<protein>
    <recommendedName>
        <fullName evidence="4">RNA polymerase alpha subunit C-terminal domain-containing protein</fullName>
    </recommendedName>
</protein>
<keyword evidence="3" id="KW-1185">Reference proteome</keyword>
<reference evidence="3" key="1">
    <citation type="journal article" date="2019" name="Int. J. Syst. Evol. Microbiol.">
        <title>The Global Catalogue of Microorganisms (GCM) 10K type strain sequencing project: providing services to taxonomists for standard genome sequencing and annotation.</title>
        <authorList>
            <consortium name="The Broad Institute Genomics Platform"/>
            <consortium name="The Broad Institute Genome Sequencing Center for Infectious Disease"/>
            <person name="Wu L."/>
            <person name="Ma J."/>
        </authorList>
    </citation>
    <scope>NUCLEOTIDE SEQUENCE [LARGE SCALE GENOMIC DNA]</scope>
    <source>
        <strain evidence="3">JCM 17933</strain>
    </source>
</reference>
<evidence type="ECO:0000313" key="3">
    <source>
        <dbReference type="Proteomes" id="UP001500503"/>
    </source>
</evidence>
<evidence type="ECO:0000256" key="1">
    <source>
        <dbReference type="SAM" id="MobiDB-lite"/>
    </source>
</evidence>
<evidence type="ECO:0008006" key="4">
    <source>
        <dbReference type="Google" id="ProtNLM"/>
    </source>
</evidence>
<feature type="compositionally biased region" description="Polar residues" evidence="1">
    <location>
        <begin position="11"/>
        <end position="20"/>
    </location>
</feature>
<proteinExistence type="predicted"/>
<comment type="caution">
    <text evidence="2">The sequence shown here is derived from an EMBL/GenBank/DDBJ whole genome shotgun (WGS) entry which is preliminary data.</text>
</comment>
<name>A0ABP8R9X6_9ACTN</name>
<accession>A0ABP8R9X6</accession>
<sequence>MWPNDYPVSAGTGTMTSDMTNIDPDPLMPRYTHRTPPEPLVASDTASWYPQPAGDDLDEALRHVLDQFDNTKHASWVIDKKGDGGTALLFAIDTGAVHVVGGSALAGEIRALLASEAIGGWRLHELPSTATPLRTLRPQLDVRFYNLLTRNGFTTVEEAAAAPDEGLRQLRNVGPKFIAALRAVTGESEERRLAVTSLIAGQEIRDRQAYLDERLQVPTALRYGPFIDALARSSLPPAALDKIAEVLNAEDLPPVDPTVALLLETAGEQPLLDHYLGTHRITTPD</sequence>
<gene>
    <name evidence="2" type="ORF">GCM10023191_102260</name>
</gene>
<evidence type="ECO:0000313" key="2">
    <source>
        <dbReference type="EMBL" id="GAA4522811.1"/>
    </source>
</evidence>
<organism evidence="2 3">
    <name type="scientific">Actinoallomurus oryzae</name>
    <dbReference type="NCBI Taxonomy" id="502180"/>
    <lineage>
        <taxon>Bacteria</taxon>
        <taxon>Bacillati</taxon>
        <taxon>Actinomycetota</taxon>
        <taxon>Actinomycetes</taxon>
        <taxon>Streptosporangiales</taxon>
        <taxon>Thermomonosporaceae</taxon>
        <taxon>Actinoallomurus</taxon>
    </lineage>
</organism>